<comment type="caution">
    <text evidence="1">The sequence shown here is derived from an EMBL/GenBank/DDBJ whole genome shotgun (WGS) entry which is preliminary data.</text>
</comment>
<name>A0A9Q3V553_9FLAO</name>
<keyword evidence="2" id="KW-1185">Reference proteome</keyword>
<protein>
    <submittedName>
        <fullName evidence="1">Uncharacterized protein</fullName>
    </submittedName>
</protein>
<dbReference type="RefSeq" id="WP_230671533.1">
    <property type="nucleotide sequence ID" value="NZ_JAJNAY010000002.1"/>
</dbReference>
<dbReference type="AlphaFoldDB" id="A0A9Q3V553"/>
<dbReference type="EMBL" id="JAJNAY010000002">
    <property type="protein sequence ID" value="MCD1118567.1"/>
    <property type="molecule type" value="Genomic_DNA"/>
</dbReference>
<reference evidence="1" key="1">
    <citation type="submission" date="2021-11" db="EMBL/GenBank/DDBJ databases">
        <title>Description of novel Chryseobacterium species.</title>
        <authorList>
            <person name="Saticioglu I.B."/>
            <person name="Ay H."/>
            <person name="Altun S."/>
            <person name="Duman M."/>
        </authorList>
    </citation>
    <scope>NUCLEOTIDE SEQUENCE</scope>
    <source>
        <strain evidence="1">C-17</strain>
    </source>
</reference>
<sequence length="59" mass="6992">MINFFRKRLLERLCLNTFSNMFANRGYSLKFNVNVVSVVKDKNLIKEQVFVLMYASVEI</sequence>
<evidence type="ECO:0000313" key="2">
    <source>
        <dbReference type="Proteomes" id="UP001108025"/>
    </source>
</evidence>
<dbReference type="Proteomes" id="UP001108025">
    <property type="component" value="Unassembled WGS sequence"/>
</dbReference>
<gene>
    <name evidence="1" type="ORF">LO744_17145</name>
</gene>
<accession>A0A9Q3V553</accession>
<evidence type="ECO:0000313" key="1">
    <source>
        <dbReference type="EMBL" id="MCD1118567.1"/>
    </source>
</evidence>
<organism evidence="1 2">
    <name type="scientific">Chryseobacterium turcicum</name>
    <dbReference type="NCBI Taxonomy" id="2898076"/>
    <lineage>
        <taxon>Bacteria</taxon>
        <taxon>Pseudomonadati</taxon>
        <taxon>Bacteroidota</taxon>
        <taxon>Flavobacteriia</taxon>
        <taxon>Flavobacteriales</taxon>
        <taxon>Weeksellaceae</taxon>
        <taxon>Chryseobacterium group</taxon>
        <taxon>Chryseobacterium</taxon>
    </lineage>
</organism>
<proteinExistence type="predicted"/>